<gene>
    <name evidence="3" type="ORF">HW347_09810</name>
</gene>
<protein>
    <submittedName>
        <fullName evidence="3">DUF2892 domain-containing protein</fullName>
    </submittedName>
</protein>
<reference evidence="4" key="2">
    <citation type="submission" date="2023-07" db="EMBL/GenBank/DDBJ databases">
        <title>Zobellia barbeyronii sp. nov., a new marine flavobacterium, isolated from green and red algae.</title>
        <authorList>
            <person name="Nedashkovskaya O.I."/>
            <person name="Otstavnykh N."/>
            <person name="Zhukova N."/>
            <person name="Guzev K."/>
            <person name="Chausova V."/>
            <person name="Tekutyeva L."/>
            <person name="Mikhailov V."/>
            <person name="Isaeva M."/>
        </authorList>
    </citation>
    <scope>NUCLEOTIDE SEQUENCE [LARGE SCALE GENOMIC DNA]</scope>
    <source>
        <strain evidence="4">KMM 6746</strain>
    </source>
</reference>
<proteinExistence type="predicted"/>
<feature type="transmembrane region" description="Helical" evidence="1">
    <location>
        <begin position="35"/>
        <end position="59"/>
    </location>
</feature>
<name>A0ABS5WDX5_9FLAO</name>
<dbReference type="Proteomes" id="UP000740413">
    <property type="component" value="Unassembled WGS sequence"/>
</dbReference>
<dbReference type="EMBL" id="JACATN010000003">
    <property type="protein sequence ID" value="MBT2161562.1"/>
    <property type="molecule type" value="Genomic_DNA"/>
</dbReference>
<keyword evidence="1" id="KW-0472">Membrane</keyword>
<dbReference type="InterPro" id="IPR021309">
    <property type="entry name" value="YgaP-like_TM"/>
</dbReference>
<evidence type="ECO:0000313" key="4">
    <source>
        <dbReference type="Proteomes" id="UP000740413"/>
    </source>
</evidence>
<keyword evidence="1" id="KW-0812">Transmembrane</keyword>
<feature type="domain" description="Inner membrane protein YgaP-like transmembrane" evidence="2">
    <location>
        <begin position="1"/>
        <end position="66"/>
    </location>
</feature>
<organism evidence="3 4">
    <name type="scientific">Zobellia barbeyronii</name>
    <dbReference type="NCBI Taxonomy" id="2748009"/>
    <lineage>
        <taxon>Bacteria</taxon>
        <taxon>Pseudomonadati</taxon>
        <taxon>Bacteroidota</taxon>
        <taxon>Flavobacteriia</taxon>
        <taxon>Flavobacteriales</taxon>
        <taxon>Flavobacteriaceae</taxon>
        <taxon>Zobellia</taxon>
    </lineage>
</organism>
<sequence length="68" mass="7644">MKKNMGSTDRIIRFIFAAIVIVLYWQNSIGGTLAYVLLGVAAIFIITSFINFCPLYTLFGFKTCSIKE</sequence>
<dbReference type="RefSeq" id="WP_214611721.1">
    <property type="nucleotide sequence ID" value="NZ_JACATN010000003.1"/>
</dbReference>
<comment type="caution">
    <text evidence="3">The sequence shown here is derived from an EMBL/GenBank/DDBJ whole genome shotgun (WGS) entry which is preliminary data.</text>
</comment>
<feature type="transmembrane region" description="Helical" evidence="1">
    <location>
        <begin position="12"/>
        <end position="29"/>
    </location>
</feature>
<reference evidence="3 4" key="1">
    <citation type="submission" date="2020-06" db="EMBL/GenBank/DDBJ databases">
        <authorList>
            <person name="Isaeva M.P."/>
            <person name="Chernysheva N.Y."/>
        </authorList>
    </citation>
    <scope>NUCLEOTIDE SEQUENCE [LARGE SCALE GENOMIC DNA]</scope>
    <source>
        <strain evidence="3 4">KMM 6746</strain>
    </source>
</reference>
<accession>A0ABS5WDX5</accession>
<evidence type="ECO:0000256" key="1">
    <source>
        <dbReference type="SAM" id="Phobius"/>
    </source>
</evidence>
<evidence type="ECO:0000313" key="3">
    <source>
        <dbReference type="EMBL" id="MBT2161562.1"/>
    </source>
</evidence>
<evidence type="ECO:0000259" key="2">
    <source>
        <dbReference type="Pfam" id="PF11127"/>
    </source>
</evidence>
<keyword evidence="1" id="KW-1133">Transmembrane helix</keyword>
<keyword evidence="4" id="KW-1185">Reference proteome</keyword>
<dbReference type="Pfam" id="PF11127">
    <property type="entry name" value="YgaP-like_TM"/>
    <property type="match status" value="1"/>
</dbReference>